<feature type="compositionally biased region" description="Low complexity" evidence="1">
    <location>
        <begin position="1390"/>
        <end position="1417"/>
    </location>
</feature>
<protein>
    <submittedName>
        <fullName evidence="4">(African queen) hypothetical protein</fullName>
    </submittedName>
</protein>
<dbReference type="GO" id="GO:0032880">
    <property type="term" value="P:regulation of protein localization"/>
    <property type="evidence" value="ECO:0007669"/>
    <property type="project" value="TreeGrafter"/>
</dbReference>
<dbReference type="InterPro" id="IPR037977">
    <property type="entry name" value="CBD_Afadin"/>
</dbReference>
<feature type="region of interest" description="Disordered" evidence="1">
    <location>
        <begin position="878"/>
        <end position="899"/>
    </location>
</feature>
<dbReference type="SMART" id="SM01132">
    <property type="entry name" value="DIL"/>
    <property type="match status" value="1"/>
</dbReference>
<keyword evidence="5" id="KW-1185">Reference proteome</keyword>
<dbReference type="Gene3D" id="2.60.200.20">
    <property type="match status" value="1"/>
</dbReference>
<feature type="region of interest" description="Disordered" evidence="1">
    <location>
        <begin position="2093"/>
        <end position="2118"/>
    </location>
</feature>
<evidence type="ECO:0000259" key="2">
    <source>
        <dbReference type="PROSITE" id="PS50106"/>
    </source>
</evidence>
<dbReference type="PANTHER" id="PTHR10398">
    <property type="entry name" value="AFADIN"/>
    <property type="match status" value="1"/>
</dbReference>
<dbReference type="SUPFAM" id="SSF50156">
    <property type="entry name" value="PDZ domain-like"/>
    <property type="match status" value="1"/>
</dbReference>
<feature type="compositionally biased region" description="Pro residues" evidence="1">
    <location>
        <begin position="1988"/>
        <end position="2006"/>
    </location>
</feature>
<organism evidence="4 5">
    <name type="scientific">Danaus chrysippus</name>
    <name type="common">African queen</name>
    <dbReference type="NCBI Taxonomy" id="151541"/>
    <lineage>
        <taxon>Eukaryota</taxon>
        <taxon>Metazoa</taxon>
        <taxon>Ecdysozoa</taxon>
        <taxon>Arthropoda</taxon>
        <taxon>Hexapoda</taxon>
        <taxon>Insecta</taxon>
        <taxon>Pterygota</taxon>
        <taxon>Neoptera</taxon>
        <taxon>Endopterygota</taxon>
        <taxon>Lepidoptera</taxon>
        <taxon>Glossata</taxon>
        <taxon>Ditrysia</taxon>
        <taxon>Papilionoidea</taxon>
        <taxon>Nymphalidae</taxon>
        <taxon>Danainae</taxon>
        <taxon>Danaini</taxon>
        <taxon>Danaina</taxon>
        <taxon>Danaus</taxon>
        <taxon>Anosia</taxon>
    </lineage>
</organism>
<feature type="region of interest" description="Disordered" evidence="1">
    <location>
        <begin position="1456"/>
        <end position="1505"/>
    </location>
</feature>
<dbReference type="InterPro" id="IPR028842">
    <property type="entry name" value="Afadin"/>
</dbReference>
<evidence type="ECO:0000313" key="5">
    <source>
        <dbReference type="Proteomes" id="UP000789524"/>
    </source>
</evidence>
<dbReference type="SMART" id="SM00228">
    <property type="entry name" value="PDZ"/>
    <property type="match status" value="1"/>
</dbReference>
<feature type="compositionally biased region" description="Basic and acidic residues" evidence="1">
    <location>
        <begin position="2100"/>
        <end position="2118"/>
    </location>
</feature>
<dbReference type="InterPro" id="IPR000253">
    <property type="entry name" value="FHA_dom"/>
</dbReference>
<feature type="compositionally biased region" description="Basic and acidic residues" evidence="1">
    <location>
        <begin position="1974"/>
        <end position="1985"/>
    </location>
</feature>
<feature type="compositionally biased region" description="Basic and acidic residues" evidence="1">
    <location>
        <begin position="1860"/>
        <end position="1870"/>
    </location>
</feature>
<dbReference type="GO" id="GO:0005912">
    <property type="term" value="C:adherens junction"/>
    <property type="evidence" value="ECO:0007669"/>
    <property type="project" value="TreeGrafter"/>
</dbReference>
<dbReference type="OrthoDB" id="6260541at2759"/>
<dbReference type="Gene3D" id="2.30.42.10">
    <property type="match status" value="1"/>
</dbReference>
<feature type="region of interest" description="Disordered" evidence="1">
    <location>
        <begin position="1185"/>
        <end position="1206"/>
    </location>
</feature>
<feature type="domain" description="Dilute" evidence="3">
    <location>
        <begin position="364"/>
        <end position="598"/>
    </location>
</feature>
<feature type="compositionally biased region" description="Basic and acidic residues" evidence="1">
    <location>
        <begin position="1721"/>
        <end position="1731"/>
    </location>
</feature>
<dbReference type="InterPro" id="IPR008984">
    <property type="entry name" value="SMAD_FHA_dom_sf"/>
</dbReference>
<sequence>MFYNRSFSYRLRAGQKEVVLGSIMFHVRRRPSDAQPRRRKKKTSVSTGGGSSARALEPFLVEVAPDGSALENGRRIRINDVIEIGSGNGNSLQLYGPSIQARHCVVSPAEGGGYTVTPLHTDAHVYINGRRAVHTQRLQHSCLLKFGRVSTFRFVDPAQENLLNRNLSQSQHFGSGSIYDRSPGDTSAAMSPEDANANLDGLSNDTYPYNNNTLKNDNDSLLATHVDNKDEYIGNEQTGSLYNQDTSRANNTHYKDNYETTFDLDGNVETKSICSAKSGGSGHDNRSVCGRGQEPILPAVLEFPEAGQAQFLAAVITRLDPHAPAFKLAPVYTLYLCARYRASTHYRPELTPTERAHKLTAFLHHVATLIHATVQERCADSAAQAFWMANASELLHFLKCDRHISSFSTQAQELLPNTVQNAFSNLVTCFQEELSRALVELCSGAGGPTDPTEATAPTLQALAAAMVLLRRCRVNAALTIQLFSHLFHYINAVCFNKLVTEAGTVSARWGSALHARLALVAAWAERQGLELAADCHLARTHQAARLISGTYRNAEEVCGALGACFKLNSVQVRALLAPLLPPDLVEAAVHHARARADELYRADGREITLEESVWLGAALLIPGDGFSAEVVRGVPPGLAEFVAPLQRGGLCRLAHQPHALGLWTVYMHGYGAPAPPPHHDTHPRVQIVQLHKNSNSMGLSIVAAKGAGQSKLGIYIKSVVPGGAAAADGRLAAGDQLLSVDGHSLVGITQEMAAEYLVGTGPTVTLEVAKQGAVLHGLATLLHQPTYSQRQGDGRLSYYKRCLLRDETSESSTDETEECRPHYHGSIPKLIITLDRENNQLQEDQSPEVSGYPMDHKTGPGPLYPIPVFTFTCDDDDAQEATDTLPDTHVPSEEPPIVPEPPAYYDQSSESGEAIFLPPEMKPIDTKLTLDLFNVRTHEECHRRRCTGVDECVSACECCRTPQPEAQQIPFIDEPNSEPLIFENDCGESKVSTPKIRRILPSLSLDYTDDKKPQTADAMCQTINTSLKPPIKPRSVNGKKKDLGLDLNREMKSIQGVHSRLRKTLFSISNVSSRSDDTDIPSISTSETLNDLSYDIAVHRKMTTNHIDMEVNPILDTCERKSWKSPDEYRPSFGKVRALAKHFNQMNLKYCVKSYKRNCRSSPNLTVAGTSSDIRIKDTLPSSTSLADIQYENEESNTDDGRTDKMSEDEVKSILIQLEDWSKFGSRGSEDTLAQGNEFELPNLPSEDHTETNVSATGSYVFNEISDKPKKIILDNIKLKCIVPKGHAQAEESPETVTITDSLEKLVMNKINKQCNLVRRHKSSMDLNAERGARRDSAWASSVQSCPELAAHDHSDPRHTTPSSGSTRRASERDLPARLAAEPVKPSKSTPALHHAPPPAATAAPASPAHTQGMSLSTGGGGSAGSWAHKSRSSHNLTAQNDSFYQNLSSVHGHHPLQDRWSSLRSSSGSGRPQSALFSATNSEQSPESANVMPPHQHQVNQSNAVNARAAKVAEFMDEVTRRTQQQQQPLQQQQYQQQLHHLQQQHQQLHQQQQHQHQQLQHQQQQLQHQQQQIQQKNNVLSQMPQNNQGSPHVHANQQAQLNMHVHAMQQNQNAIQNHGPMHVHTNTQQMQGQMVGNMQSSPAPIQSHAGPYTQHSPQLPQGMHLNMHQTHAVGQQPHQQGYHNQHGQSQRYDWHPPGPPSPQRSQPPVAPKPVTQASRRTDTEGDDHYQQQQQTLMSNIQPDDERYVASASEPPAVSVYPVGGAGGVTGGRSQPAHNPWQREERERQAEARRAAARARRDAAIAHLVSLGAARTPVQNQQLRALQLERDFERRATQHDDVTGGEGGGEEESPSPEPEPPKEPERESRQPAPPKSILKSNPRSDLTNGYSSHTPASEESRVSEVSSSMSVLSVSGSVSSQAPPPPERGSSFAVMAGRRTDAAYSSHTTLTTLTTHHHDATAAPPPQSPVGSSRDKRVSFHERATPGAPPAPPASSPPPLEPPAPAHTVTTTTTTTHEDPDRFIEEAESMLSGPVSPGTTQTAAHTPGVIGAQEVYRDPRTRRLAAEAMARAAAAPVPEQLSFKEKMKMFALESGDPSTPKDKVKISRAQRDIDAVH</sequence>
<feature type="compositionally biased region" description="Low complexity" evidence="1">
    <location>
        <begin position="1525"/>
        <end position="1577"/>
    </location>
</feature>
<dbReference type="GO" id="GO:0050839">
    <property type="term" value="F:cell adhesion molecule binding"/>
    <property type="evidence" value="ECO:0007669"/>
    <property type="project" value="TreeGrafter"/>
</dbReference>
<evidence type="ECO:0000256" key="1">
    <source>
        <dbReference type="SAM" id="MobiDB-lite"/>
    </source>
</evidence>
<feature type="region of interest" description="Disordered" evidence="1">
    <location>
        <begin position="1519"/>
        <end position="1577"/>
    </location>
</feature>
<dbReference type="InterPro" id="IPR002710">
    <property type="entry name" value="Dilute_dom"/>
</dbReference>
<proteinExistence type="predicted"/>
<feature type="compositionally biased region" description="Polar residues" evidence="1">
    <location>
        <begin position="1669"/>
        <end position="1693"/>
    </location>
</feature>
<evidence type="ECO:0000313" key="4">
    <source>
        <dbReference type="EMBL" id="CAG9560317.1"/>
    </source>
</evidence>
<dbReference type="InterPro" id="IPR036034">
    <property type="entry name" value="PDZ_sf"/>
</dbReference>
<comment type="caution">
    <text evidence="4">The sequence shown here is derived from an EMBL/GenBank/DDBJ whole genome shotgun (WGS) entry which is preliminary data.</text>
</comment>
<dbReference type="Pfam" id="PF00595">
    <property type="entry name" value="PDZ"/>
    <property type="match status" value="1"/>
</dbReference>
<dbReference type="PROSITE" id="PS50106">
    <property type="entry name" value="PDZ"/>
    <property type="match status" value="1"/>
</dbReference>
<dbReference type="FunFam" id="2.30.42.10:FF:000032">
    <property type="entry name" value="Afadin isoform A"/>
    <property type="match status" value="1"/>
</dbReference>
<feature type="region of interest" description="Disordered" evidence="1">
    <location>
        <begin position="1329"/>
        <end position="1434"/>
    </location>
</feature>
<reference evidence="4" key="1">
    <citation type="submission" date="2021-09" db="EMBL/GenBank/DDBJ databases">
        <authorList>
            <person name="Martin H S."/>
        </authorList>
    </citation>
    <scope>NUCLEOTIDE SEQUENCE</scope>
</reference>
<dbReference type="Pfam" id="PF01843">
    <property type="entry name" value="DIL"/>
    <property type="match status" value="1"/>
</dbReference>
<evidence type="ECO:0000259" key="3">
    <source>
        <dbReference type="PROSITE" id="PS51126"/>
    </source>
</evidence>
<feature type="compositionally biased region" description="Basic and acidic residues" evidence="1">
    <location>
        <begin position="1350"/>
        <end position="1359"/>
    </location>
</feature>
<dbReference type="PANTHER" id="PTHR10398:SF2">
    <property type="entry name" value="AFADIN"/>
    <property type="match status" value="1"/>
</dbReference>
<feature type="compositionally biased region" description="Polar residues" evidence="1">
    <location>
        <begin position="1879"/>
        <end position="1896"/>
    </location>
</feature>
<feature type="compositionally biased region" description="Low complexity" evidence="1">
    <location>
        <begin position="1904"/>
        <end position="1921"/>
    </location>
</feature>
<dbReference type="PROSITE" id="PS51126">
    <property type="entry name" value="DILUTE"/>
    <property type="match status" value="1"/>
</dbReference>
<feature type="compositionally biased region" description="Low complexity" evidence="1">
    <location>
        <begin position="2007"/>
        <end position="2016"/>
    </location>
</feature>
<feature type="domain" description="PDZ" evidence="2">
    <location>
        <begin position="687"/>
        <end position="772"/>
    </location>
</feature>
<feature type="region of interest" description="Disordered" evidence="1">
    <location>
        <begin position="29"/>
        <end position="51"/>
    </location>
</feature>
<dbReference type="EMBL" id="CAKASE010000045">
    <property type="protein sequence ID" value="CAG9560317.1"/>
    <property type="molecule type" value="Genomic_DNA"/>
</dbReference>
<dbReference type="Pfam" id="PF00498">
    <property type="entry name" value="FHA"/>
    <property type="match status" value="1"/>
</dbReference>
<dbReference type="SMART" id="SM00240">
    <property type="entry name" value="FHA"/>
    <property type="match status" value="1"/>
</dbReference>
<feature type="region of interest" description="Disordered" evidence="1">
    <location>
        <begin position="1760"/>
        <end position="2055"/>
    </location>
</feature>
<accession>A0A8J2QDB9</accession>
<feature type="compositionally biased region" description="Basic and acidic residues" evidence="1">
    <location>
        <begin position="1828"/>
        <end position="1843"/>
    </location>
</feature>
<dbReference type="InterPro" id="IPR001478">
    <property type="entry name" value="PDZ"/>
</dbReference>
<dbReference type="Proteomes" id="UP000789524">
    <property type="component" value="Unassembled WGS sequence"/>
</dbReference>
<dbReference type="SUPFAM" id="SSF49879">
    <property type="entry name" value="SMAD/FHA domain"/>
    <property type="match status" value="1"/>
</dbReference>
<feature type="compositionally biased region" description="Polar residues" evidence="1">
    <location>
        <begin position="1476"/>
        <end position="1489"/>
    </location>
</feature>
<feature type="compositionally biased region" description="Low complexity" evidence="1">
    <location>
        <begin position="1463"/>
        <end position="1472"/>
    </location>
</feature>
<feature type="compositionally biased region" description="Basic and acidic residues" evidence="1">
    <location>
        <begin position="2017"/>
        <end position="2026"/>
    </location>
</feature>
<feature type="compositionally biased region" description="Basic and acidic residues" evidence="1">
    <location>
        <begin position="1782"/>
        <end position="1805"/>
    </location>
</feature>
<dbReference type="CDD" id="cd15471">
    <property type="entry name" value="Myo5p-like_CBD_afadin"/>
    <property type="match status" value="1"/>
</dbReference>
<gene>
    <name evidence="4" type="ORF">DCHRY22_LOCUS2002</name>
</gene>
<feature type="region of interest" description="Disordered" evidence="1">
    <location>
        <begin position="1636"/>
        <end position="1733"/>
    </location>
</feature>
<name>A0A8J2QDB9_9NEOP</name>